<name>A0A9X0B9Z3_9EURO</name>
<evidence type="ECO:0000256" key="1">
    <source>
        <dbReference type="SAM" id="Phobius"/>
    </source>
</evidence>
<dbReference type="EMBL" id="JAPZBU010000006">
    <property type="protein sequence ID" value="KAJ5397202.1"/>
    <property type="molecule type" value="Genomic_DNA"/>
</dbReference>
<keyword evidence="3" id="KW-1185">Reference proteome</keyword>
<organism evidence="2 3">
    <name type="scientific">Penicillium cosmopolitanum</name>
    <dbReference type="NCBI Taxonomy" id="1131564"/>
    <lineage>
        <taxon>Eukaryota</taxon>
        <taxon>Fungi</taxon>
        <taxon>Dikarya</taxon>
        <taxon>Ascomycota</taxon>
        <taxon>Pezizomycotina</taxon>
        <taxon>Eurotiomycetes</taxon>
        <taxon>Eurotiomycetidae</taxon>
        <taxon>Eurotiales</taxon>
        <taxon>Aspergillaceae</taxon>
        <taxon>Penicillium</taxon>
    </lineage>
</organism>
<feature type="transmembrane region" description="Helical" evidence="1">
    <location>
        <begin position="30"/>
        <end position="51"/>
    </location>
</feature>
<protein>
    <submittedName>
        <fullName evidence="2">Uncharacterized protein</fullName>
    </submittedName>
</protein>
<dbReference type="Proteomes" id="UP001147747">
    <property type="component" value="Unassembled WGS sequence"/>
</dbReference>
<dbReference type="Pfam" id="PF08114">
    <property type="entry name" value="PMP1_2"/>
    <property type="match status" value="1"/>
</dbReference>
<reference evidence="2" key="2">
    <citation type="journal article" date="2023" name="IMA Fungus">
        <title>Comparative genomic study of the Penicillium genus elucidates a diverse pangenome and 15 lateral gene transfer events.</title>
        <authorList>
            <person name="Petersen C."/>
            <person name="Sorensen T."/>
            <person name="Nielsen M.R."/>
            <person name="Sondergaard T.E."/>
            <person name="Sorensen J.L."/>
            <person name="Fitzpatrick D.A."/>
            <person name="Frisvad J.C."/>
            <person name="Nielsen K.L."/>
        </authorList>
    </citation>
    <scope>NUCLEOTIDE SEQUENCE</scope>
    <source>
        <strain evidence="2">IBT 29677</strain>
    </source>
</reference>
<gene>
    <name evidence="2" type="ORF">N7509_005315</name>
</gene>
<keyword evidence="1" id="KW-1133">Transmembrane helix</keyword>
<evidence type="ECO:0000313" key="2">
    <source>
        <dbReference type="EMBL" id="KAJ5397202.1"/>
    </source>
</evidence>
<dbReference type="InterPro" id="IPR012589">
    <property type="entry name" value="Pmp1/Pmp2"/>
</dbReference>
<dbReference type="RefSeq" id="XP_056489254.1">
    <property type="nucleotide sequence ID" value="XM_056629952.1"/>
</dbReference>
<sequence>MLVINSIEQERPFNIQPLMKRGNWADKNRGVVLVFVIVFIVFLGLVSLVAYRRWMNRKADKESYETTV</sequence>
<comment type="caution">
    <text evidence="2">The sequence shown here is derived from an EMBL/GenBank/DDBJ whole genome shotgun (WGS) entry which is preliminary data.</text>
</comment>
<keyword evidence="1" id="KW-0812">Transmembrane</keyword>
<evidence type="ECO:0000313" key="3">
    <source>
        <dbReference type="Proteomes" id="UP001147747"/>
    </source>
</evidence>
<dbReference type="GO" id="GO:0030234">
    <property type="term" value="F:enzyme regulator activity"/>
    <property type="evidence" value="ECO:0007669"/>
    <property type="project" value="InterPro"/>
</dbReference>
<proteinExistence type="predicted"/>
<reference evidence="2" key="1">
    <citation type="submission" date="2022-12" db="EMBL/GenBank/DDBJ databases">
        <authorList>
            <person name="Petersen C."/>
        </authorList>
    </citation>
    <scope>NUCLEOTIDE SEQUENCE</scope>
    <source>
        <strain evidence="2">IBT 29677</strain>
    </source>
</reference>
<dbReference type="GeneID" id="81368932"/>
<dbReference type="AlphaFoldDB" id="A0A9X0B9Z3"/>
<keyword evidence="1" id="KW-0472">Membrane</keyword>
<accession>A0A9X0B9Z3</accession>